<dbReference type="RefSeq" id="WP_380021429.1">
    <property type="nucleotide sequence ID" value="NZ_JBHSHD010000010.1"/>
</dbReference>
<sequence length="539" mass="56248">MANTLTGIIPTLYEALNVVSREMVGLIPAVRRDSNAERAAVGQTVRVPLGEAGALEDIAPGATPANSGDTTVGFTDVMITKSKAAPVRWNGEEQRAVGTSGTYNAILADQFADAMRKLVNAVEVDLAIAGKQGASRAYGTAGTTPFGTAGDLSDFAGVLQILEDNGAPKTDLQLALGSMAMANLRGKQSVLFKVNEAGTNDMLRNGMTDRVQSFALRNSAGIAKHVKGTGANYVTRVVFSTDWGEDRPVCDMQIVLPSWAVPGAAVPEAPASLVAPAVTPSPATTEGTLSTTSGNWSGFPAPTFAYQWTRDGADVPDATSASYHPTAAGEHRCRVIATNESGSASALSNVVTVTVVESEAPPSNVLAFSGQPDGTLLSALPPGWSEDAAHYAVMAGTLRAGGNGYDEGMAYIATARGEDQTLQVTRQAAPTDGYAELILHIHASPLTAGYVAKIQQSNIQLYRGDEYMGQAAHGVNLDTTDLTVRLANFGGRVRVYLNGSAVPLIEINDPAPLVEGAQGLNIYSNGNTARHQIAELRYS</sequence>
<gene>
    <name evidence="1" type="ORF">ACFO6Q_12465</name>
</gene>
<evidence type="ECO:0000313" key="1">
    <source>
        <dbReference type="EMBL" id="MFC4821143.1"/>
    </source>
</evidence>
<organism evidence="1 2">
    <name type="scientific">Dokdonella ginsengisoli</name>
    <dbReference type="NCBI Taxonomy" id="363846"/>
    <lineage>
        <taxon>Bacteria</taxon>
        <taxon>Pseudomonadati</taxon>
        <taxon>Pseudomonadota</taxon>
        <taxon>Gammaproteobacteria</taxon>
        <taxon>Lysobacterales</taxon>
        <taxon>Rhodanobacteraceae</taxon>
        <taxon>Dokdonella</taxon>
    </lineage>
</organism>
<dbReference type="Gene3D" id="2.60.40.2700">
    <property type="match status" value="1"/>
</dbReference>
<proteinExistence type="predicted"/>
<comment type="caution">
    <text evidence="1">The sequence shown here is derived from an EMBL/GenBank/DDBJ whole genome shotgun (WGS) entry which is preliminary data.</text>
</comment>
<keyword evidence="2" id="KW-1185">Reference proteome</keyword>
<name>A0ABV9QWJ3_9GAMM</name>
<dbReference type="Proteomes" id="UP001595886">
    <property type="component" value="Unassembled WGS sequence"/>
</dbReference>
<protein>
    <recommendedName>
        <fullName evidence="3">Ig-like domain-containing protein</fullName>
    </recommendedName>
</protein>
<evidence type="ECO:0008006" key="3">
    <source>
        <dbReference type="Google" id="ProtNLM"/>
    </source>
</evidence>
<evidence type="ECO:0000313" key="2">
    <source>
        <dbReference type="Proteomes" id="UP001595886"/>
    </source>
</evidence>
<dbReference type="Gene3D" id="2.60.120.560">
    <property type="entry name" value="Exo-inulinase, domain 1"/>
    <property type="match status" value="1"/>
</dbReference>
<reference evidence="2" key="1">
    <citation type="journal article" date="2019" name="Int. J. Syst. Evol. Microbiol.">
        <title>The Global Catalogue of Microorganisms (GCM) 10K type strain sequencing project: providing services to taxonomists for standard genome sequencing and annotation.</title>
        <authorList>
            <consortium name="The Broad Institute Genomics Platform"/>
            <consortium name="The Broad Institute Genome Sequencing Center for Infectious Disease"/>
            <person name="Wu L."/>
            <person name="Ma J."/>
        </authorList>
    </citation>
    <scope>NUCLEOTIDE SEQUENCE [LARGE SCALE GENOMIC DNA]</scope>
    <source>
        <strain evidence="2">CCUG 30340</strain>
    </source>
</reference>
<dbReference type="EMBL" id="JBHSHD010000010">
    <property type="protein sequence ID" value="MFC4821143.1"/>
    <property type="molecule type" value="Genomic_DNA"/>
</dbReference>
<accession>A0ABV9QWJ3</accession>